<evidence type="ECO:0000313" key="6">
    <source>
        <dbReference type="Proteomes" id="UP000319722"/>
    </source>
</evidence>
<protein>
    <recommendedName>
        <fullName evidence="2">Basal-body rod modification protein FlgD</fullName>
    </recommendedName>
</protein>
<gene>
    <name evidence="5" type="ORF">FB547_105252</name>
</gene>
<name>A0A561C3Z5_9BURK</name>
<dbReference type="Proteomes" id="UP000319722">
    <property type="component" value="Unassembled WGS sequence"/>
</dbReference>
<dbReference type="Pfam" id="PF03963">
    <property type="entry name" value="FlgD"/>
    <property type="match status" value="1"/>
</dbReference>
<evidence type="ECO:0000256" key="2">
    <source>
        <dbReference type="ARBA" id="ARBA00016013"/>
    </source>
</evidence>
<keyword evidence="3" id="KW-1005">Bacterial flagellum biogenesis</keyword>
<reference evidence="5 6" key="1">
    <citation type="submission" date="2019-06" db="EMBL/GenBank/DDBJ databases">
        <title>Sorghum-associated microbial communities from plants grown in Nebraska, USA.</title>
        <authorList>
            <person name="Schachtman D."/>
        </authorList>
    </citation>
    <scope>NUCLEOTIDE SEQUENCE [LARGE SCALE GENOMIC DNA]</scope>
    <source>
        <strain evidence="5 6">T529</strain>
    </source>
</reference>
<dbReference type="EMBL" id="VIVL01000005">
    <property type="protein sequence ID" value="TWD85740.1"/>
    <property type="molecule type" value="Genomic_DNA"/>
</dbReference>
<accession>A0A561C3Z5</accession>
<dbReference type="AlphaFoldDB" id="A0A561C3Z5"/>
<comment type="function">
    <text evidence="4">Required for flagellar hook formation. May act as a scaffolding protein.</text>
</comment>
<comment type="similarity">
    <text evidence="1">Belongs to the FlgD family.</text>
</comment>
<evidence type="ECO:0000256" key="3">
    <source>
        <dbReference type="ARBA" id="ARBA00022795"/>
    </source>
</evidence>
<proteinExistence type="inferred from homology"/>
<comment type="caution">
    <text evidence="5">The sequence shown here is derived from an EMBL/GenBank/DDBJ whole genome shotgun (WGS) entry which is preliminary data.</text>
</comment>
<dbReference type="GO" id="GO:0044781">
    <property type="term" value="P:bacterial-type flagellum organization"/>
    <property type="evidence" value="ECO:0007669"/>
    <property type="project" value="UniProtKB-KW"/>
</dbReference>
<evidence type="ECO:0000256" key="4">
    <source>
        <dbReference type="ARBA" id="ARBA00024746"/>
    </source>
</evidence>
<keyword evidence="5" id="KW-0966">Cell projection</keyword>
<sequence length="133" mass="13891">MAIDAIGSTGTTNLQANSLGMEDFLKILLTQLTYQDPLKPMDNQQFMAQMAQFTSLEQTQQLNTKIATLISNQAALQSVGLIGKTVDVTTSTGSVTGTVSALSLSGDSPLLSVKLASGAVLTDVSLSQLVAVR</sequence>
<keyword evidence="5" id="KW-0282">Flagellum</keyword>
<evidence type="ECO:0000256" key="1">
    <source>
        <dbReference type="ARBA" id="ARBA00010577"/>
    </source>
</evidence>
<dbReference type="InterPro" id="IPR005648">
    <property type="entry name" value="FlgD"/>
</dbReference>
<dbReference type="RefSeq" id="WP_145744321.1">
    <property type="nucleotide sequence ID" value="NZ_VIVL01000005.1"/>
</dbReference>
<keyword evidence="5" id="KW-0969">Cilium</keyword>
<organism evidence="5 6">
    <name type="scientific">Variovorax beijingensis</name>
    <dbReference type="NCBI Taxonomy" id="2496117"/>
    <lineage>
        <taxon>Bacteria</taxon>
        <taxon>Pseudomonadati</taxon>
        <taxon>Pseudomonadota</taxon>
        <taxon>Betaproteobacteria</taxon>
        <taxon>Burkholderiales</taxon>
        <taxon>Comamonadaceae</taxon>
        <taxon>Variovorax</taxon>
    </lineage>
</organism>
<dbReference type="OrthoDB" id="9785233at2"/>
<evidence type="ECO:0000313" key="5">
    <source>
        <dbReference type="EMBL" id="TWD85740.1"/>
    </source>
</evidence>